<sequence length="146" mass="16209">MSNNADTIDYAVVESPKADTHIHHHILPGFSETTNLASTRETSALDVRHLLFELSETTIFENTREKSISLDMKHTHLLPAAQHNHISIARTRHHSPVAHPTLHRLPDPVPRLSPTMRPAPLPTLQAGAKPSLAPPSMDPHPQRHAE</sequence>
<evidence type="ECO:0000256" key="1">
    <source>
        <dbReference type="SAM" id="MobiDB-lite"/>
    </source>
</evidence>
<accession>Q0U375</accession>
<feature type="region of interest" description="Disordered" evidence="1">
    <location>
        <begin position="101"/>
        <end position="146"/>
    </location>
</feature>
<evidence type="ECO:0000313" key="3">
    <source>
        <dbReference type="Proteomes" id="UP000001055"/>
    </source>
</evidence>
<name>Q0U375_PHANO</name>
<evidence type="ECO:0000313" key="2">
    <source>
        <dbReference type="EMBL" id="EAT78813.2"/>
    </source>
</evidence>
<dbReference type="GeneID" id="5980914"/>
<dbReference type="Proteomes" id="UP000001055">
    <property type="component" value="Unassembled WGS sequence"/>
</dbReference>
<reference evidence="3" key="1">
    <citation type="journal article" date="2007" name="Plant Cell">
        <title>Dothideomycete-plant interactions illuminated by genome sequencing and EST analysis of the wheat pathogen Stagonospora nodorum.</title>
        <authorList>
            <person name="Hane J.K."/>
            <person name="Lowe R.G."/>
            <person name="Solomon P.S."/>
            <person name="Tan K.C."/>
            <person name="Schoch C.L."/>
            <person name="Spatafora J.W."/>
            <person name="Crous P.W."/>
            <person name="Kodira C."/>
            <person name="Birren B.W."/>
            <person name="Galagan J.E."/>
            <person name="Torriani S.F."/>
            <person name="McDonald B.A."/>
            <person name="Oliver R.P."/>
        </authorList>
    </citation>
    <scope>NUCLEOTIDE SEQUENCE [LARGE SCALE GENOMIC DNA]</scope>
    <source>
        <strain evidence="3">SN15 / ATCC MYA-4574 / FGSC 10173</strain>
    </source>
</reference>
<dbReference type="EMBL" id="CH445352">
    <property type="protein sequence ID" value="EAT78813.2"/>
    <property type="molecule type" value="Genomic_DNA"/>
</dbReference>
<organism evidence="2 3">
    <name type="scientific">Phaeosphaeria nodorum (strain SN15 / ATCC MYA-4574 / FGSC 10173)</name>
    <name type="common">Glume blotch fungus</name>
    <name type="synonym">Parastagonospora nodorum</name>
    <dbReference type="NCBI Taxonomy" id="321614"/>
    <lineage>
        <taxon>Eukaryota</taxon>
        <taxon>Fungi</taxon>
        <taxon>Dikarya</taxon>
        <taxon>Ascomycota</taxon>
        <taxon>Pezizomycotina</taxon>
        <taxon>Dothideomycetes</taxon>
        <taxon>Pleosporomycetidae</taxon>
        <taxon>Pleosporales</taxon>
        <taxon>Pleosporineae</taxon>
        <taxon>Phaeosphaeriaceae</taxon>
        <taxon>Parastagonospora</taxon>
    </lineage>
</organism>
<feature type="compositionally biased region" description="Pro residues" evidence="1">
    <location>
        <begin position="107"/>
        <end position="121"/>
    </location>
</feature>
<gene>
    <name evidence="2" type="ORF">SNOG_13789</name>
</gene>
<dbReference type="AlphaFoldDB" id="Q0U375"/>
<dbReference type="KEGG" id="pno:SNOG_13789"/>
<protein>
    <submittedName>
        <fullName evidence="2">Uncharacterized protein</fullName>
    </submittedName>
</protein>
<dbReference type="RefSeq" id="XP_001803992.1">
    <property type="nucleotide sequence ID" value="XM_001803940.1"/>
</dbReference>
<dbReference type="InParanoid" id="Q0U375"/>
<dbReference type="HOGENOM" id="CLU_1778154_0_0_1"/>
<proteinExistence type="predicted"/>